<dbReference type="AlphaFoldDB" id="A0A345ULA2"/>
<dbReference type="Gene3D" id="3.40.605.10">
    <property type="entry name" value="Aldehyde Dehydrogenase, Chain A, domain 1"/>
    <property type="match status" value="1"/>
</dbReference>
<accession>A0A345ULA2</accession>
<organism evidence="3 4">
    <name type="scientific">Cyclonatronum proteinivorum</name>
    <dbReference type="NCBI Taxonomy" id="1457365"/>
    <lineage>
        <taxon>Bacteria</taxon>
        <taxon>Pseudomonadati</taxon>
        <taxon>Balneolota</taxon>
        <taxon>Balneolia</taxon>
        <taxon>Balneolales</taxon>
        <taxon>Cyclonatronaceae</taxon>
        <taxon>Cyclonatronum</taxon>
    </lineage>
</organism>
<protein>
    <submittedName>
        <fullName evidence="3">Succinate-semialdehyde dehydrogenase</fullName>
    </submittedName>
</protein>
<dbReference type="PANTHER" id="PTHR11699">
    <property type="entry name" value="ALDEHYDE DEHYDROGENASE-RELATED"/>
    <property type="match status" value="1"/>
</dbReference>
<dbReference type="InterPro" id="IPR016162">
    <property type="entry name" value="Ald_DH_N"/>
</dbReference>
<keyword evidence="4" id="KW-1185">Reference proteome</keyword>
<evidence type="ECO:0000313" key="4">
    <source>
        <dbReference type="Proteomes" id="UP000254808"/>
    </source>
</evidence>
<gene>
    <name evidence="3" type="ORF">CYPRO_2004</name>
</gene>
<feature type="domain" description="Aldehyde dehydrogenase" evidence="2">
    <location>
        <begin position="8"/>
        <end position="270"/>
    </location>
</feature>
<proteinExistence type="predicted"/>
<dbReference type="GO" id="GO:0016620">
    <property type="term" value="F:oxidoreductase activity, acting on the aldehyde or oxo group of donors, NAD or NADP as acceptor"/>
    <property type="evidence" value="ECO:0007669"/>
    <property type="project" value="InterPro"/>
</dbReference>
<dbReference type="RefSeq" id="WP_114984464.1">
    <property type="nucleotide sequence ID" value="NZ_CP027806.1"/>
</dbReference>
<dbReference type="InterPro" id="IPR016163">
    <property type="entry name" value="Ald_DH_C"/>
</dbReference>
<dbReference type="Gene3D" id="3.40.309.10">
    <property type="entry name" value="Aldehyde Dehydrogenase, Chain A, domain 2"/>
    <property type="match status" value="1"/>
</dbReference>
<dbReference type="CDD" id="cd07122">
    <property type="entry name" value="ALDH_F20_ACDH"/>
    <property type="match status" value="1"/>
</dbReference>
<name>A0A345ULA2_9BACT</name>
<dbReference type="Proteomes" id="UP000254808">
    <property type="component" value="Chromosome"/>
</dbReference>
<evidence type="ECO:0000256" key="1">
    <source>
        <dbReference type="ARBA" id="ARBA00023002"/>
    </source>
</evidence>
<evidence type="ECO:0000313" key="3">
    <source>
        <dbReference type="EMBL" id="AXJ01254.1"/>
    </source>
</evidence>
<sequence length="470" mass="51153">MELKELDKQEQIEFVLERAHKALKDLESFSQLDVDRIVKEIAKVVHEHAESLAEDAVLETGMGNIQDKIIKNKTKSELIYHSLRYEKTVGIIEDNPVQGLLTIAEPVGIVAAIIPCTNPTVTAMSNAMFCIKTRNPIIIAPHPRAKQVTARTVKLIKEACKPLGLPSGAIQVLMDSSKEDIQTLMHNSNYILATGGSGMVKAAYSSGKPSLGVGAGNVPCVIHSSANIEQSVADIIKSKTFDNGLICASEQAVIVTQDISGKVWDAFKKQGAFVTNVREKLMLQKAAFGDDGHVLPNVIGQTAEKIARFAEITLPENTDIKLFLVPTEGIGPEYPFSSEKMSPILAFYITPDFERSIAFASRLLHFQGAGHTASIHTNDRESALQFAHQMKASRVLVNQPAATSSGGARHNRLTPTTTLGCGSWGGNITSDNITAHHLINKKRVAFRVRVPLETEHIFSDDVSDTQPTYA</sequence>
<dbReference type="OrthoDB" id="9801156at2"/>
<dbReference type="InterPro" id="IPR016161">
    <property type="entry name" value="Ald_DH/histidinol_DH"/>
</dbReference>
<keyword evidence="1" id="KW-0560">Oxidoreductase</keyword>
<dbReference type="SUPFAM" id="SSF53720">
    <property type="entry name" value="ALDH-like"/>
    <property type="match status" value="1"/>
</dbReference>
<reference evidence="3 4" key="1">
    <citation type="submission" date="2018-03" db="EMBL/GenBank/DDBJ databases">
        <title>Phenotypic and genomic properties of Cyclonatronum proteinivorum gen. nov., sp. nov., a haloalkaliphilic bacteroidete from soda lakes possessing Na+-translocating rhodopsin.</title>
        <authorList>
            <person name="Toshchakov S.V."/>
            <person name="Korzhenkov A."/>
            <person name="Samarov N.I."/>
            <person name="Kublanov I.V."/>
            <person name="Muntyan M.S."/>
            <person name="Sorokin D.Y."/>
        </authorList>
    </citation>
    <scope>NUCLEOTIDE SEQUENCE [LARGE SCALE GENOMIC DNA]</scope>
    <source>
        <strain evidence="3 4">Omega</strain>
    </source>
</reference>
<evidence type="ECO:0000259" key="2">
    <source>
        <dbReference type="Pfam" id="PF00171"/>
    </source>
</evidence>
<dbReference type="EMBL" id="CP027806">
    <property type="protein sequence ID" value="AXJ01254.1"/>
    <property type="molecule type" value="Genomic_DNA"/>
</dbReference>
<dbReference type="InterPro" id="IPR015590">
    <property type="entry name" value="Aldehyde_DH_dom"/>
</dbReference>
<dbReference type="KEGG" id="cprv:CYPRO_2004"/>
<dbReference type="Pfam" id="PF00171">
    <property type="entry name" value="Aldedh"/>
    <property type="match status" value="1"/>
</dbReference>